<feature type="compositionally biased region" description="Polar residues" evidence="1">
    <location>
        <begin position="774"/>
        <end position="785"/>
    </location>
</feature>
<protein>
    <recommendedName>
        <fullName evidence="2">MBD domain-containing protein</fullName>
    </recommendedName>
</protein>
<dbReference type="GO" id="GO:0005634">
    <property type="term" value="C:nucleus"/>
    <property type="evidence" value="ECO:0007669"/>
    <property type="project" value="TreeGrafter"/>
</dbReference>
<feature type="compositionally biased region" description="Low complexity" evidence="1">
    <location>
        <begin position="1005"/>
        <end position="1020"/>
    </location>
</feature>
<dbReference type="PANTHER" id="PTHR16112:SF16">
    <property type="entry name" value="SIX-BANDED, ISOFORM H"/>
    <property type="match status" value="1"/>
</dbReference>
<feature type="region of interest" description="Disordered" evidence="1">
    <location>
        <begin position="708"/>
        <end position="733"/>
    </location>
</feature>
<evidence type="ECO:0000259" key="2">
    <source>
        <dbReference type="PROSITE" id="PS50982"/>
    </source>
</evidence>
<feature type="compositionally biased region" description="Pro residues" evidence="1">
    <location>
        <begin position="1021"/>
        <end position="1030"/>
    </location>
</feature>
<evidence type="ECO:0000313" key="3">
    <source>
        <dbReference type="EMBL" id="JAV91730.1"/>
    </source>
</evidence>
<feature type="region of interest" description="Disordered" evidence="1">
    <location>
        <begin position="774"/>
        <end position="812"/>
    </location>
</feature>
<feature type="compositionally biased region" description="Polar residues" evidence="1">
    <location>
        <begin position="490"/>
        <end position="507"/>
    </location>
</feature>
<feature type="region of interest" description="Disordered" evidence="1">
    <location>
        <begin position="1732"/>
        <end position="1774"/>
    </location>
</feature>
<dbReference type="GO" id="GO:0003677">
    <property type="term" value="F:DNA binding"/>
    <property type="evidence" value="ECO:0007669"/>
    <property type="project" value="InterPro"/>
</dbReference>
<feature type="compositionally biased region" description="Low complexity" evidence="1">
    <location>
        <begin position="793"/>
        <end position="810"/>
    </location>
</feature>
<proteinExistence type="predicted"/>
<organism evidence="3">
    <name type="scientific">Photinus pyralis</name>
    <name type="common">Common eastern firefly</name>
    <name type="synonym">Lampyris pyralis</name>
    <dbReference type="NCBI Taxonomy" id="7054"/>
    <lineage>
        <taxon>Eukaryota</taxon>
        <taxon>Metazoa</taxon>
        <taxon>Ecdysozoa</taxon>
        <taxon>Arthropoda</taxon>
        <taxon>Hexapoda</taxon>
        <taxon>Insecta</taxon>
        <taxon>Pterygota</taxon>
        <taxon>Neoptera</taxon>
        <taxon>Endopterygota</taxon>
        <taxon>Coleoptera</taxon>
        <taxon>Polyphaga</taxon>
        <taxon>Elateriformia</taxon>
        <taxon>Elateroidea</taxon>
        <taxon>Lampyridae</taxon>
        <taxon>Lampyrinae</taxon>
        <taxon>Photinus</taxon>
    </lineage>
</organism>
<dbReference type="SMART" id="SM00391">
    <property type="entry name" value="MBD"/>
    <property type="match status" value="1"/>
</dbReference>
<reference evidence="3" key="1">
    <citation type="journal article" date="2016" name="Sci. Rep.">
        <title>Molecular characterization of firefly nuptial gifts: a multi-omics approach sheds light on postcopulatory sexual selection.</title>
        <authorList>
            <person name="Al-Wathiqui N."/>
            <person name="Fallon T.R."/>
            <person name="South A."/>
            <person name="Weng J.K."/>
            <person name="Lewis S.M."/>
        </authorList>
    </citation>
    <scope>NUCLEOTIDE SEQUENCE</scope>
</reference>
<dbReference type="PROSITE" id="PS50982">
    <property type="entry name" value="MBD"/>
    <property type="match status" value="1"/>
</dbReference>
<name>A0A1Y1N4D0_PHOPY</name>
<feature type="region of interest" description="Disordered" evidence="1">
    <location>
        <begin position="958"/>
        <end position="1040"/>
    </location>
</feature>
<dbReference type="GO" id="GO:0010369">
    <property type="term" value="C:chromocenter"/>
    <property type="evidence" value="ECO:0007669"/>
    <property type="project" value="TreeGrafter"/>
</dbReference>
<sequence length="1918" mass="207021">MAGKPELSAATGVQNVVVYVSDANFGQTYAVGQQNVSPFNTQTSHNATVAYTNSSHSLAPVEGTTKTFPEKIRLLKPYTLNGQFVNESEGYFSNNTPPVISENGFPQTCATNIINNITEFQNVNVNNGTVLNQSNFTSTSIKNLVNYGGNSSEISTEKTPAPGRLEVRVREECDIREGYSSADSGYVSVMGGDGPCQSVRCDSVRSETAESSCSSLSSADEGLFVIQPQRSEMVVYDGNVSVRPGGVVLAVGSPDTPQVQSSNIPLVRTVPGPPPLYVTVPYGWKRILNNGVVIYISPNNTALSSLDQVKEYLLTPGTCKCGLECPLKYDTAFNFDPKVFGKPWTLSQDTSSMDLNKLCNHKRKIISMLSLGHKQSDPIKFRKDISTKRKKRRIGSPYSGVSVSQLLAQRDKLALSHPVLCKGNNLGFPNQVWPNVPGNNAQQVHNREFPDGIPNQIPQGSNLQFYRYQNQEASVNRVLMDPQASGDSMHLQTSSNPNISRHQQHSTPPSLFHAVPNYMKQCDVPNPSQIQLHQQHIVGANGQIISLQNPVYPNVSHLNNGGGGSMGNNPNGIIIHDPTVITNQEQHQKLFVNSPSIESSGPGRPSMQALPIVQPAPQKQDGNRLQQQAFCSESFHYQGVMQHFDGNKNVRPSFVPGNCTVKPDPQYNPIVQQSNQMTIQNASAPILVHQKEKALWQSRPQNSISNSVHINQSSLSPQVKSQTGNAEERVPPIYQHTPSVSVWSDDIARKKVKVSKNIKKRQFENSRVVQVESSCSNVDTRQQANESERTAISEESPQSTPNSSSPSFMEDPSGYLAQQTALLNSTISRQMGMNSCGNFMCSSPVTSVQNTQVQHLSSSEVNEVPLPSNIYVSQVKQNSNKFNQNVPDPNNTKMLHISQNSVPQQYNQTIMAKGPADSTDHIQCQVCIADTAHYQQQKVVDPSNPYLTKEYFQGNRVFDQGRSNANNPTSSNVLDDPVTSSTYIDKQPSDGDSPDSRPIQGGTISTSNISSSDCSQSEPSTPNPHTPTTPQPIFSDTPHHNVTSMANVQQSCPVEVTFPSSYNNPSRPSEYVNPHQQSMAVSRIGNLGLSHPGVITTMASGRTVSCNTITSVLAGRANTSTVSVNSPVNIPMSTVPSVFTNQDSLTMSSINVPSQPITKSPLEMVQSVVSSIQVPQSHNTSAGSIQQHNQQISPLQIIKHSPTQGLPPGHILVSSGGQLIMASSSSGPNVMPPPLPKIVTNQNSMPPISVSPMVTNVTASVTQVIPAVAQQVLGQQTVLVNALPAPFMLQPGVTMTMDGMAVAPNVQIPHLVAGNVIQPQLQVDGSDPNRVLTRTTAILSPDAKKKGKKRKMPSQTIASMLQYASQQNSGVVMSQPSFPQQIQMAHSPQGLTSGPVMQALTIVPGKTGAPTQIVMNGQTVGNTSQFGPQQLITNSNQTPQINLLQPVNLINSTTGMVQNFPTIQQFIVPNLGGMVMNADGTATILPDTSNLGMHLQIQNVNGQNVLTPVQNNNVFGGGQGILAAGPAGMVIRTPNASQGKIIQQQHSPGAQFLSPNGNQFVVNGAQFSGQLSPLITNVNPAQVTFSAAPQAIRPNGAVQQNQPEFIQCGQVGQTLVVPAGNITVSTANQQNTTFVQQNTTIVQQQTTMVSNNQHLQNMQASNQNNPNVASRTTTLNVDQNLILNANDNRSLQAVLMQGQNAQLSSASYRHSVSTQTAVNQNNQAVTTNTFCQTSASAGSPPDTTTLSPLAQDVHRPPTADTTTHMENNEDGLSPTPSCIDINVLQAGSNSCSVAMVDCISSSEPDSADNREHSWPQVHPQPKLEFTEVSSGEDELQLHTTRKSNSPIHIEYPESSTMGSEIHYTKEHINLQESTVSSKNADKMSHKQKHANIGIVPESRHIYLSLFQDEKEIANYPPT</sequence>
<feature type="domain" description="MBD" evidence="2">
    <location>
        <begin position="270"/>
        <end position="340"/>
    </location>
</feature>
<accession>A0A1Y1N4D0</accession>
<feature type="compositionally biased region" description="Polar residues" evidence="1">
    <location>
        <begin position="708"/>
        <end position="725"/>
    </location>
</feature>
<feature type="region of interest" description="Disordered" evidence="1">
    <location>
        <begin position="485"/>
        <end position="507"/>
    </location>
</feature>
<evidence type="ECO:0000256" key="1">
    <source>
        <dbReference type="SAM" id="MobiDB-lite"/>
    </source>
</evidence>
<feature type="compositionally biased region" description="Polar residues" evidence="1">
    <location>
        <begin position="961"/>
        <end position="984"/>
    </location>
</feature>
<dbReference type="GO" id="GO:0003682">
    <property type="term" value="F:chromatin binding"/>
    <property type="evidence" value="ECO:0007669"/>
    <property type="project" value="TreeGrafter"/>
</dbReference>
<dbReference type="EMBL" id="GEZM01015343">
    <property type="protein sequence ID" value="JAV91729.1"/>
    <property type="molecule type" value="Transcribed_RNA"/>
</dbReference>
<feature type="compositionally biased region" description="Polar residues" evidence="1">
    <location>
        <begin position="1732"/>
        <end position="1748"/>
    </location>
</feature>
<dbReference type="EMBL" id="GEZM01015342">
    <property type="protein sequence ID" value="JAV91730.1"/>
    <property type="molecule type" value="Transcribed_RNA"/>
</dbReference>
<dbReference type="PANTHER" id="PTHR16112">
    <property type="entry name" value="METHYL-CPG BINDING PROTEIN, DROSOPHILA"/>
    <property type="match status" value="1"/>
</dbReference>
<dbReference type="InterPro" id="IPR001739">
    <property type="entry name" value="Methyl_CpG_DNA-bd"/>
</dbReference>